<proteinExistence type="evidence at transcript level"/>
<dbReference type="VEuPathDB" id="VectorBase:FBgn0034416"/>
<dbReference type="UCSC" id="CG15109-RE">
    <property type="organism name" value="d. melanogaster"/>
</dbReference>
<feature type="signal peptide" evidence="1">
    <location>
        <begin position="1"/>
        <end position="23"/>
    </location>
</feature>
<keyword evidence="1" id="KW-0732">Signal</keyword>
<organism evidence="2">
    <name type="scientific">Drosophila melanogaster</name>
    <name type="common">Fruit fly</name>
    <dbReference type="NCBI Taxonomy" id="7227"/>
    <lineage>
        <taxon>Eukaryota</taxon>
        <taxon>Metazoa</taxon>
        <taxon>Ecdysozoa</taxon>
        <taxon>Arthropoda</taxon>
        <taxon>Hexapoda</taxon>
        <taxon>Insecta</taxon>
        <taxon>Pterygota</taxon>
        <taxon>Neoptera</taxon>
        <taxon>Endopterygota</taxon>
        <taxon>Diptera</taxon>
        <taxon>Brachycera</taxon>
        <taxon>Muscomorpha</taxon>
        <taxon>Ephydroidea</taxon>
        <taxon>Drosophilidae</taxon>
        <taxon>Drosophila</taxon>
        <taxon>Sophophora</taxon>
    </lineage>
</organism>
<feature type="chain" id="PRO_5004314161" evidence="1">
    <location>
        <begin position="24"/>
        <end position="393"/>
    </location>
</feature>
<dbReference type="Bgee" id="FBgn0034416">
    <property type="expression patterns" value="Expressed in early elongation stage spermatid (Drosophila) in testis and 26 other cell types or tissues"/>
</dbReference>
<sequence>MQYKMNYLLILGCVLMLMRPMYGDCLRMKRSQGDTASDYNETTTMDNTASLSGKATVLANSTITTANMTEAATSPEQKITAGPVRSMGVRGKTTSSTTTTALSSSLAAVASTSSPPDAGKFQLVEDLLGLRRPKRRLGSLMDDSLQPRQLHHKRRPAVEAAAMATSLPPNPNPNLNPNPNPNSNPYVYYNKLVSPDGKHEIKEFELLAPNMMIESVQQELNYGPEVLPPELAGVLLLNAAENTPRGLHNAAPLKHHRKHKSSPAVPPMLYMLQQLLQPNFEGNLLLEPPKEPQRHVSSPLYQFLDGAMDLALRNNPDVIDHLLGDHLELELEMEKKKGIKDKALTKKAKKEAQKMEPKEELIVSCPIHHEHHANRNGDVVEDDVVLVNECHLV</sequence>
<dbReference type="AGR" id="FB:FBgn0034416"/>
<evidence type="ECO:0000313" key="3">
    <source>
        <dbReference type="FlyBase" id="FBgn0034416"/>
    </source>
</evidence>
<evidence type="ECO:0000256" key="1">
    <source>
        <dbReference type="SAM" id="SignalP"/>
    </source>
</evidence>
<dbReference type="FlyBase" id="FBgn0034416">
    <property type="gene designation" value="CG15109"/>
</dbReference>
<protein>
    <submittedName>
        <fullName evidence="2">LP06735p</fullName>
    </submittedName>
</protein>
<dbReference type="AlphaFoldDB" id="Q8MZ38"/>
<name>Q8MZ38_DROME</name>
<dbReference type="OrthoDB" id="7883881at2759"/>
<evidence type="ECO:0000313" key="2">
    <source>
        <dbReference type="EMBL" id="AAM29378.1"/>
    </source>
</evidence>
<reference evidence="2" key="1">
    <citation type="submission" date="2002-05" db="EMBL/GenBank/DDBJ databases">
        <authorList>
            <person name="Stapleton M."/>
            <person name="Brokstein P."/>
            <person name="Hong L."/>
            <person name="Agbayani A."/>
            <person name="Carlson J."/>
            <person name="Champe M."/>
            <person name="Chavez C."/>
            <person name="Dorsett V."/>
            <person name="Dresnek D."/>
            <person name="Farfan D."/>
            <person name="Frise E."/>
            <person name="George R."/>
            <person name="Gonzalez M."/>
            <person name="Guarin H."/>
            <person name="Kronmiller B."/>
            <person name="Li P."/>
            <person name="Liao G."/>
            <person name="Miranda A."/>
            <person name="Mungall C.J."/>
            <person name="Nunoo J."/>
            <person name="Pacleb J."/>
            <person name="Paragas V."/>
            <person name="Park S."/>
            <person name="Patel S."/>
            <person name="Phouanenavong S."/>
            <person name="Wan K."/>
            <person name="Yu C."/>
            <person name="Lewis S.E."/>
            <person name="Rubin G.M."/>
            <person name="Celniker S."/>
        </authorList>
    </citation>
    <scope>NUCLEOTIDE SEQUENCE</scope>
    <source>
        <strain evidence="2">Berkeley</strain>
    </source>
</reference>
<gene>
    <name evidence="2 3" type="ORF">CG15109</name>
</gene>
<accession>Q8MZ38</accession>
<dbReference type="ExpressionAtlas" id="Q8MZ38">
    <property type="expression patterns" value="baseline and differential"/>
</dbReference>
<dbReference type="EMBL" id="AY113373">
    <property type="protein sequence ID" value="AAM29378.1"/>
    <property type="molecule type" value="mRNA"/>
</dbReference>